<dbReference type="Proteomes" id="UP001630127">
    <property type="component" value="Unassembled WGS sequence"/>
</dbReference>
<protein>
    <recommendedName>
        <fullName evidence="3">FBD domain-containing protein</fullName>
    </recommendedName>
</protein>
<gene>
    <name evidence="1" type="ORF">ACH5RR_008471</name>
</gene>
<proteinExistence type="predicted"/>
<evidence type="ECO:0008006" key="3">
    <source>
        <dbReference type="Google" id="ProtNLM"/>
    </source>
</evidence>
<evidence type="ECO:0000313" key="2">
    <source>
        <dbReference type="Proteomes" id="UP001630127"/>
    </source>
</evidence>
<dbReference type="EMBL" id="JBJUIK010000004">
    <property type="protein sequence ID" value="KAL3529149.1"/>
    <property type="molecule type" value="Genomic_DNA"/>
</dbReference>
<accession>A0ABD3ABU6</accession>
<reference evidence="1 2" key="1">
    <citation type="submission" date="2024-11" db="EMBL/GenBank/DDBJ databases">
        <title>A near-complete genome assembly of Cinchona calisaya.</title>
        <authorList>
            <person name="Lian D.C."/>
            <person name="Zhao X.W."/>
            <person name="Wei L."/>
        </authorList>
    </citation>
    <scope>NUCLEOTIDE SEQUENCE [LARGE SCALE GENOMIC DNA]</scope>
    <source>
        <tissue evidence="1">Nenye</tissue>
    </source>
</reference>
<dbReference type="SUPFAM" id="SSF52047">
    <property type="entry name" value="RNI-like"/>
    <property type="match status" value="1"/>
</dbReference>
<keyword evidence="2" id="KW-1185">Reference proteome</keyword>
<organism evidence="1 2">
    <name type="scientific">Cinchona calisaya</name>
    <dbReference type="NCBI Taxonomy" id="153742"/>
    <lineage>
        <taxon>Eukaryota</taxon>
        <taxon>Viridiplantae</taxon>
        <taxon>Streptophyta</taxon>
        <taxon>Embryophyta</taxon>
        <taxon>Tracheophyta</taxon>
        <taxon>Spermatophyta</taxon>
        <taxon>Magnoliopsida</taxon>
        <taxon>eudicotyledons</taxon>
        <taxon>Gunneridae</taxon>
        <taxon>Pentapetalae</taxon>
        <taxon>asterids</taxon>
        <taxon>lamiids</taxon>
        <taxon>Gentianales</taxon>
        <taxon>Rubiaceae</taxon>
        <taxon>Cinchonoideae</taxon>
        <taxon>Cinchoneae</taxon>
        <taxon>Cinchona</taxon>
    </lineage>
</organism>
<dbReference type="AlphaFoldDB" id="A0ABD3ABU6"/>
<name>A0ABD3ABU6_9GENT</name>
<comment type="caution">
    <text evidence="1">The sequence shown here is derived from an EMBL/GenBank/DDBJ whole genome shotgun (WGS) entry which is preliminary data.</text>
</comment>
<sequence>MLGALPPCVTIHLERIYFSYRFGNSIGDEVDVACSTPRIKNRSHRGHAPNWKNSLILRQLIYLKLESRSSGSTRTLMNLLRKAPNLRYLDIYSNFFWKNDDYEMLGTLPLCVMIRLERIYVTYRFGNSIGFQLMKLILQNAHTLQLMYPRALEVPNYWKMEIKLMLLASPRASRT</sequence>
<evidence type="ECO:0000313" key="1">
    <source>
        <dbReference type="EMBL" id="KAL3529149.1"/>
    </source>
</evidence>